<dbReference type="Pfam" id="PF08284">
    <property type="entry name" value="RVP_2"/>
    <property type="match status" value="1"/>
</dbReference>
<evidence type="ECO:0000256" key="1">
    <source>
        <dbReference type="SAM" id="MobiDB-lite"/>
    </source>
</evidence>
<evidence type="ECO:0000313" key="2">
    <source>
        <dbReference type="EMBL" id="RRT81285.1"/>
    </source>
</evidence>
<accession>A0A427AYM1</accession>
<feature type="compositionally biased region" description="Acidic residues" evidence="1">
    <location>
        <begin position="105"/>
        <end position="115"/>
    </location>
</feature>
<feature type="region of interest" description="Disordered" evidence="1">
    <location>
        <begin position="105"/>
        <end position="127"/>
    </location>
</feature>
<sequence length="358" mass="41281">MGTSMDNSRRSDKPLRSKNTRPVISFARLQEELLNQDVRRPRPIARPAAYKPPAPSTSSRPPQSKEFMREELRDKSVKGLCWHCNEHWSRDHRCKKGRLLLIEPADESEQEEEDLEHEKENAMEDPQPTVSTVHALAGYANPQIMKIEGFLKHQLVTILIDTRSTNNVMDSKVATRSTLRIEDCSRFDVKVADGRILNYSQKCPRVKLVLQGQEITVDFFLLPLENYEAVLDIEWLSLLDNVFWNFSKLIVKFFSQGKKVILQGKHGAEATTVSTQRMEKVLHQSHICFLIQLQRLQMKEPVVNEDSNLPPLLAKFSEVFSESKSLPPTRLHYHRKFVKARFAISICTARYGRFIPVC</sequence>
<comment type="caution">
    <text evidence="2">The sequence shown here is derived from an EMBL/GenBank/DDBJ whole genome shotgun (WGS) entry which is preliminary data.</text>
</comment>
<dbReference type="AlphaFoldDB" id="A0A427AYM1"/>
<name>A0A427AYM1_ENSVE</name>
<reference evidence="2 3" key="1">
    <citation type="journal article" date="2014" name="Agronomy (Basel)">
        <title>A Draft Genome Sequence for Ensete ventricosum, the Drought-Tolerant Tree Against Hunger.</title>
        <authorList>
            <person name="Harrison J."/>
            <person name="Moore K.A."/>
            <person name="Paszkiewicz K."/>
            <person name="Jones T."/>
            <person name="Grant M."/>
            <person name="Ambacheew D."/>
            <person name="Muzemil S."/>
            <person name="Studholme D.J."/>
        </authorList>
    </citation>
    <scope>NUCLEOTIDE SEQUENCE [LARGE SCALE GENOMIC DNA]</scope>
</reference>
<feature type="region of interest" description="Disordered" evidence="1">
    <location>
        <begin position="1"/>
        <end position="70"/>
    </location>
</feature>
<dbReference type="EMBL" id="AMZH03000946">
    <property type="protein sequence ID" value="RRT81285.1"/>
    <property type="molecule type" value="Genomic_DNA"/>
</dbReference>
<dbReference type="CDD" id="cd00303">
    <property type="entry name" value="retropepsin_like"/>
    <property type="match status" value="1"/>
</dbReference>
<dbReference type="InterPro" id="IPR021109">
    <property type="entry name" value="Peptidase_aspartic_dom_sf"/>
</dbReference>
<evidence type="ECO:0000313" key="3">
    <source>
        <dbReference type="Proteomes" id="UP000287651"/>
    </source>
</evidence>
<organism evidence="2 3">
    <name type="scientific">Ensete ventricosum</name>
    <name type="common">Abyssinian banana</name>
    <name type="synonym">Musa ensete</name>
    <dbReference type="NCBI Taxonomy" id="4639"/>
    <lineage>
        <taxon>Eukaryota</taxon>
        <taxon>Viridiplantae</taxon>
        <taxon>Streptophyta</taxon>
        <taxon>Embryophyta</taxon>
        <taxon>Tracheophyta</taxon>
        <taxon>Spermatophyta</taxon>
        <taxon>Magnoliopsida</taxon>
        <taxon>Liliopsida</taxon>
        <taxon>Zingiberales</taxon>
        <taxon>Musaceae</taxon>
        <taxon>Ensete</taxon>
    </lineage>
</organism>
<protein>
    <submittedName>
        <fullName evidence="2">Uncharacterized protein</fullName>
    </submittedName>
</protein>
<proteinExistence type="predicted"/>
<dbReference type="Gene3D" id="2.40.70.10">
    <property type="entry name" value="Acid Proteases"/>
    <property type="match status" value="1"/>
</dbReference>
<dbReference type="Proteomes" id="UP000287651">
    <property type="component" value="Unassembled WGS sequence"/>
</dbReference>
<gene>
    <name evidence="2" type="ORF">B296_00002546</name>
</gene>